<dbReference type="Gene3D" id="3.30.590.10">
    <property type="entry name" value="Glutamine synthetase/guanido kinase, catalytic domain"/>
    <property type="match status" value="1"/>
</dbReference>
<proteinExistence type="inferred from homology"/>
<organism evidence="11 12">
    <name type="scientific">Chironomus riparius</name>
    <dbReference type="NCBI Taxonomy" id="315576"/>
    <lineage>
        <taxon>Eukaryota</taxon>
        <taxon>Metazoa</taxon>
        <taxon>Ecdysozoa</taxon>
        <taxon>Arthropoda</taxon>
        <taxon>Hexapoda</taxon>
        <taxon>Insecta</taxon>
        <taxon>Pterygota</taxon>
        <taxon>Neoptera</taxon>
        <taxon>Endopterygota</taxon>
        <taxon>Diptera</taxon>
        <taxon>Nematocera</taxon>
        <taxon>Chironomoidea</taxon>
        <taxon>Chironomidae</taxon>
        <taxon>Chironominae</taxon>
        <taxon>Chironomus</taxon>
    </lineage>
</organism>
<dbReference type="GO" id="GO:0004054">
    <property type="term" value="F:arginine kinase activity"/>
    <property type="evidence" value="ECO:0007669"/>
    <property type="project" value="UniProtKB-EC"/>
</dbReference>
<feature type="binding site" evidence="8">
    <location>
        <begin position="367"/>
        <end position="371"/>
    </location>
    <ligand>
        <name>ATP</name>
        <dbReference type="ChEBI" id="CHEBI:30616"/>
    </ligand>
</feature>
<dbReference type="SUPFAM" id="SSF55931">
    <property type="entry name" value="Glutamine synthetase/guanido kinase"/>
    <property type="match status" value="1"/>
</dbReference>
<dbReference type="InterPro" id="IPR000749">
    <property type="entry name" value="ATP-guanido_PTrfase"/>
</dbReference>
<dbReference type="Proteomes" id="UP001153620">
    <property type="component" value="Chromosome 2"/>
</dbReference>
<evidence type="ECO:0000256" key="6">
    <source>
        <dbReference type="ARBA" id="ARBA00022840"/>
    </source>
</evidence>
<sequence>MSNLEKKREEFRRYLETTGAVDNLTTALIKLYEQKNKPQDSVKFLRREMCSDCHDEDQYQLLEADLEAANRKICHLERELLKLKGSLRKTSSEVQMALERGYEDMILAGDPEAGLRKILTRELIDNLKETKTVFKGTLLDCIQAGLEYLDSPIAFAFACDLDAYCVFSDLFNPIIEELHQFKAENKHPALNWDETCKITQFDDKYVKSIEISCIRNIAEYPFAPIMSFENYDEIQKRLVGVVKCLCSGGLKGQFFDLENMTNEARKSFIDNKILFKDDCPVLKAANVYRFWPNGRGIYVNESKNFYIWCNQKDHFKFFVKELSGNMRAAYELLISGVTQVCKDFEIAHDERLGFLTFSPSELGNTIHMSVHMELDKLPKNQDKLDEIACNFNLNIKKTDDDGSDMLYEITNMRCLGMCEFDTVKELSDGIVALIDAEKSM</sequence>
<dbReference type="PROSITE" id="PS51509">
    <property type="entry name" value="PHOSPHAGEN_KINASE_N"/>
    <property type="match status" value="1"/>
</dbReference>
<keyword evidence="6 8" id="KW-0067">ATP-binding</keyword>
<evidence type="ECO:0000256" key="8">
    <source>
        <dbReference type="PROSITE-ProRule" id="PRU00843"/>
    </source>
</evidence>
<evidence type="ECO:0000313" key="12">
    <source>
        <dbReference type="Proteomes" id="UP001153620"/>
    </source>
</evidence>
<dbReference type="InterPro" id="IPR022414">
    <property type="entry name" value="ATP-guanido_PTrfase_cat"/>
</dbReference>
<keyword evidence="12" id="KW-1185">Reference proteome</keyword>
<dbReference type="SUPFAM" id="SSF48034">
    <property type="entry name" value="Guanido kinase N-terminal domain"/>
    <property type="match status" value="1"/>
</dbReference>
<dbReference type="Pfam" id="PF02807">
    <property type="entry name" value="ATP-gua_PtransN"/>
    <property type="match status" value="1"/>
</dbReference>
<dbReference type="EC" id="2.7.3.3" evidence="2"/>
<dbReference type="GO" id="GO:0005524">
    <property type="term" value="F:ATP binding"/>
    <property type="evidence" value="ECO:0007669"/>
    <property type="project" value="UniProtKB-UniRule"/>
</dbReference>
<evidence type="ECO:0000259" key="9">
    <source>
        <dbReference type="PROSITE" id="PS51509"/>
    </source>
</evidence>
<dbReference type="GO" id="GO:0046314">
    <property type="term" value="P:phosphocreatine biosynthetic process"/>
    <property type="evidence" value="ECO:0007669"/>
    <property type="project" value="InterPro"/>
</dbReference>
<evidence type="ECO:0000256" key="3">
    <source>
        <dbReference type="ARBA" id="ARBA00022679"/>
    </source>
</evidence>
<dbReference type="EMBL" id="OU895878">
    <property type="protein sequence ID" value="CAG9804920.1"/>
    <property type="molecule type" value="Genomic_DNA"/>
</dbReference>
<dbReference type="Gene3D" id="1.10.135.10">
    <property type="entry name" value="ATP:guanido phosphotransferase, N-terminal domain"/>
    <property type="match status" value="1"/>
</dbReference>
<dbReference type="InterPro" id="IPR036802">
    <property type="entry name" value="ATP-guanido_PTrfase_N_sf"/>
</dbReference>
<dbReference type="PROSITE" id="PS51510">
    <property type="entry name" value="PHOSPHAGEN_KINASE_C"/>
    <property type="match status" value="1"/>
</dbReference>
<evidence type="ECO:0000256" key="4">
    <source>
        <dbReference type="ARBA" id="ARBA00022741"/>
    </source>
</evidence>
<dbReference type="PRINTS" id="PR02028">
    <property type="entry name" value="CMYCBINDINGP"/>
</dbReference>
<dbReference type="OrthoDB" id="430219at2759"/>
<dbReference type="PANTHER" id="PTHR11547">
    <property type="entry name" value="ARGININE OR CREATINE KINASE"/>
    <property type="match status" value="1"/>
</dbReference>
<dbReference type="GO" id="GO:0005615">
    <property type="term" value="C:extracellular space"/>
    <property type="evidence" value="ECO:0007669"/>
    <property type="project" value="TreeGrafter"/>
</dbReference>
<dbReference type="FunFam" id="1.10.135.10:FF:000003">
    <property type="entry name" value="Three-domain arginine kinase"/>
    <property type="match status" value="1"/>
</dbReference>
<dbReference type="GO" id="GO:0004111">
    <property type="term" value="F:creatine kinase activity"/>
    <property type="evidence" value="ECO:0007669"/>
    <property type="project" value="InterPro"/>
</dbReference>
<reference evidence="11" key="2">
    <citation type="submission" date="2022-10" db="EMBL/GenBank/DDBJ databases">
        <authorList>
            <consortium name="ENA_rothamsted_submissions"/>
            <consortium name="culmorum"/>
            <person name="King R."/>
        </authorList>
    </citation>
    <scope>NUCLEOTIDE SEQUENCE</scope>
</reference>
<reference evidence="11" key="1">
    <citation type="submission" date="2022-01" db="EMBL/GenBank/DDBJ databases">
        <authorList>
            <person name="King R."/>
        </authorList>
    </citation>
    <scope>NUCLEOTIDE SEQUENCE</scope>
</reference>
<evidence type="ECO:0000256" key="2">
    <source>
        <dbReference type="ARBA" id="ARBA00012230"/>
    </source>
</evidence>
<evidence type="ECO:0000313" key="11">
    <source>
        <dbReference type="EMBL" id="CAG9804920.1"/>
    </source>
</evidence>
<feature type="domain" description="Phosphagen kinase C-terminal" evidence="10">
    <location>
        <begin position="205"/>
        <end position="440"/>
    </location>
</feature>
<protein>
    <recommendedName>
        <fullName evidence="2">arginine kinase</fullName>
        <ecNumber evidence="2">2.7.3.3</ecNumber>
    </recommendedName>
</protein>
<keyword evidence="4 8" id="KW-0547">Nucleotide-binding</keyword>
<keyword evidence="5 8" id="KW-0418">Kinase</keyword>
<dbReference type="PANTHER" id="PTHR11547:SF38">
    <property type="entry name" value="ARGININE KINASE 1-RELATED"/>
    <property type="match status" value="1"/>
</dbReference>
<feature type="binding site" evidence="8">
    <location>
        <begin position="396"/>
        <end position="401"/>
    </location>
    <ligand>
        <name>ATP</name>
        <dbReference type="ChEBI" id="CHEBI:30616"/>
    </ligand>
</feature>
<gene>
    <name evidence="11" type="ORF">CHIRRI_LOCUS7797</name>
</gene>
<dbReference type="InterPro" id="IPR022413">
    <property type="entry name" value="ATP-guanido_PTrfase_N"/>
</dbReference>
<dbReference type="AlphaFoldDB" id="A0A9N9WUX0"/>
<name>A0A9N9WUX0_9DIPT</name>
<evidence type="ECO:0000259" key="10">
    <source>
        <dbReference type="PROSITE" id="PS51510"/>
    </source>
</evidence>
<feature type="binding site" evidence="8">
    <location>
        <begin position="208"/>
        <end position="212"/>
    </location>
    <ligand>
        <name>ATP</name>
        <dbReference type="ChEBI" id="CHEBI:30616"/>
    </ligand>
</feature>
<evidence type="ECO:0000256" key="5">
    <source>
        <dbReference type="ARBA" id="ARBA00022777"/>
    </source>
</evidence>
<dbReference type="Pfam" id="PF00217">
    <property type="entry name" value="ATP-gua_Ptrans"/>
    <property type="match status" value="1"/>
</dbReference>
<dbReference type="InterPro" id="IPR014746">
    <property type="entry name" value="Gln_synth/guanido_kin_cat_dom"/>
</dbReference>
<evidence type="ECO:0000256" key="1">
    <source>
        <dbReference type="ARBA" id="ARBA00006798"/>
    </source>
</evidence>
<comment type="similarity">
    <text evidence="1 7">Belongs to the ATP:guanido phosphotransferase family.</text>
</comment>
<keyword evidence="3 8" id="KW-0808">Transferase</keyword>
<evidence type="ECO:0000256" key="7">
    <source>
        <dbReference type="PROSITE-ProRule" id="PRU00842"/>
    </source>
</evidence>
<feature type="domain" description="Phosphagen kinase N-terminal" evidence="9">
    <location>
        <begin position="97"/>
        <end position="180"/>
    </location>
</feature>
<accession>A0A9N9WUX0</accession>
<comment type="caution">
    <text evidence="8">Lacks conserved residue(s) required for the propagation of feature annotation.</text>
</comment>